<evidence type="ECO:0000256" key="1">
    <source>
        <dbReference type="SAM" id="SignalP"/>
    </source>
</evidence>
<organism evidence="2 3">
    <name type="scientific">Ligilactobacillus saerimneri 30a</name>
    <dbReference type="NCBI Taxonomy" id="1227363"/>
    <lineage>
        <taxon>Bacteria</taxon>
        <taxon>Bacillati</taxon>
        <taxon>Bacillota</taxon>
        <taxon>Bacilli</taxon>
        <taxon>Lactobacillales</taxon>
        <taxon>Lactobacillaceae</taxon>
        <taxon>Ligilactobacillus</taxon>
    </lineage>
</organism>
<dbReference type="AlphaFoldDB" id="M5J5P6"/>
<gene>
    <name evidence="2" type="ORF">D271_07694</name>
</gene>
<evidence type="ECO:0000313" key="2">
    <source>
        <dbReference type="EMBL" id="EKW98415.1"/>
    </source>
</evidence>
<protein>
    <recommendedName>
        <fullName evidence="4">Lipoprotein</fullName>
    </recommendedName>
</protein>
<reference evidence="2 3" key="1">
    <citation type="journal article" date="2013" name="Genome Announc.">
        <title>Genome Sequence of Lactobacillus saerimneri 30a (Formerly Lactobacillus sp. Strain 30a), a Reference Lactic Acid Bacterium Strain Producing Biogenic Amines.</title>
        <authorList>
            <person name="Romano A."/>
            <person name="Trip H."/>
            <person name="Campbell-Sills H."/>
            <person name="Bouchez O."/>
            <person name="Sherman D."/>
            <person name="Lolkema J.S."/>
            <person name="Lucas P.M."/>
        </authorList>
    </citation>
    <scope>NUCLEOTIDE SEQUENCE [LARGE SCALE GENOMIC DNA]</scope>
    <source>
        <strain evidence="2 3">30a</strain>
    </source>
</reference>
<comment type="caution">
    <text evidence="2">The sequence shown here is derived from an EMBL/GenBank/DDBJ whole genome shotgun (WGS) entry which is preliminary data.</text>
</comment>
<accession>M5J5P6</accession>
<sequence length="208" mass="22912">MLNMKKIAQMGAIILCGLMLTACGTKTSKSPAKQEVSGPMTKVGQYQRAEEDYPQATLLAIKHYNKTFNVDGATIKITTGKLIQMDATTKRQRDEHETNFGEHLGKKYYVYQVEYVLTNTSDQKISEEGLEVITPRGDQLTTNNGAVDFGSGATIQAHAKKTDYLQALVKKSDKNKMDKFKIVSPEIIDNDGITIAEAQTLSLAKSSN</sequence>
<feature type="chain" id="PRO_5039637769" description="Lipoprotein" evidence="1">
    <location>
        <begin position="23"/>
        <end position="208"/>
    </location>
</feature>
<evidence type="ECO:0000313" key="3">
    <source>
        <dbReference type="Proteomes" id="UP000011912"/>
    </source>
</evidence>
<proteinExistence type="predicted"/>
<dbReference type="EMBL" id="ANAG01000022">
    <property type="protein sequence ID" value="EKW98415.1"/>
    <property type="molecule type" value="Genomic_DNA"/>
</dbReference>
<keyword evidence="1" id="KW-0732">Signal</keyword>
<dbReference type="STRING" id="1227363.D271_07694"/>
<evidence type="ECO:0008006" key="4">
    <source>
        <dbReference type="Google" id="ProtNLM"/>
    </source>
</evidence>
<keyword evidence="3" id="KW-1185">Reference proteome</keyword>
<name>M5J5P6_9LACO</name>
<dbReference type="PROSITE" id="PS51257">
    <property type="entry name" value="PROKAR_LIPOPROTEIN"/>
    <property type="match status" value="1"/>
</dbReference>
<dbReference type="PATRIC" id="fig|1227363.6.peg.1511"/>
<feature type="signal peptide" evidence="1">
    <location>
        <begin position="1"/>
        <end position="22"/>
    </location>
</feature>
<dbReference type="Proteomes" id="UP000011912">
    <property type="component" value="Unassembled WGS sequence"/>
</dbReference>